<protein>
    <submittedName>
        <fullName evidence="2">Uncharacterized protein</fullName>
    </submittedName>
</protein>
<evidence type="ECO:0000256" key="1">
    <source>
        <dbReference type="SAM" id="MobiDB-lite"/>
    </source>
</evidence>
<accession>A0A5Q4ZI71</accession>
<dbReference type="Proteomes" id="UP000325811">
    <property type="component" value="Plasmid pI"/>
</dbReference>
<reference evidence="2 3" key="1">
    <citation type="submission" date="2019-08" db="EMBL/GenBank/DDBJ databases">
        <authorList>
            <person name="Herpell B J."/>
        </authorList>
    </citation>
    <scope>NUCLEOTIDE SEQUENCE [LARGE SCALE GENOMIC DNA]</scope>
    <source>
        <strain evidence="3">Msb3</strain>
        <plasmid evidence="2 3">pI</plasmid>
    </source>
</reference>
<geneLocation type="plasmid" evidence="2 3">
    <name>pI</name>
</geneLocation>
<proteinExistence type="predicted"/>
<keyword evidence="2" id="KW-0614">Plasmid</keyword>
<feature type="region of interest" description="Disordered" evidence="1">
    <location>
        <begin position="44"/>
        <end position="84"/>
    </location>
</feature>
<gene>
    <name evidence="2" type="ORF">PDMSB3_0271</name>
</gene>
<dbReference type="AlphaFoldDB" id="A0A5Q4ZI71"/>
<name>A0A5Q4ZI71_9BURK</name>
<organism evidence="2 3">
    <name type="scientific">Paraburkholderia dioscoreae</name>
    <dbReference type="NCBI Taxonomy" id="2604047"/>
    <lineage>
        <taxon>Bacteria</taxon>
        <taxon>Pseudomonadati</taxon>
        <taxon>Pseudomonadota</taxon>
        <taxon>Betaproteobacteria</taxon>
        <taxon>Burkholderiales</taxon>
        <taxon>Burkholderiaceae</taxon>
        <taxon>Paraburkholderia</taxon>
    </lineage>
</organism>
<dbReference type="KEGG" id="pdio:PDMSB3_0271.2"/>
<dbReference type="EMBL" id="LR699555">
    <property type="protein sequence ID" value="VVD31107.1"/>
    <property type="molecule type" value="Genomic_DNA"/>
</dbReference>
<evidence type="ECO:0000313" key="3">
    <source>
        <dbReference type="Proteomes" id="UP000325811"/>
    </source>
</evidence>
<evidence type="ECO:0000313" key="2">
    <source>
        <dbReference type="EMBL" id="VVD31107.1"/>
    </source>
</evidence>
<feature type="compositionally biased region" description="Basic residues" evidence="1">
    <location>
        <begin position="73"/>
        <end position="84"/>
    </location>
</feature>
<sequence>MPTDGKSFAKDLRDRLNAALDEADANFPANDSIEFVDEELVIHKPGKERGAGEPHADLSGHHGVDAAAQHPGSPHRNRAVARPA</sequence>
<keyword evidence="3" id="KW-1185">Reference proteome</keyword>
<feature type="compositionally biased region" description="Basic and acidic residues" evidence="1">
    <location>
        <begin position="44"/>
        <end position="64"/>
    </location>
</feature>